<evidence type="ECO:0000256" key="7">
    <source>
        <dbReference type="ARBA" id="ARBA00022989"/>
    </source>
</evidence>
<evidence type="ECO:0000313" key="17">
    <source>
        <dbReference type="EMBL" id="KAF7989826.1"/>
    </source>
</evidence>
<comment type="subcellular location">
    <subcellularLocation>
        <location evidence="1 12">Membrane</location>
        <topology evidence="1 12">Multi-pass membrane protein</topology>
    </subcellularLocation>
</comment>
<feature type="transmembrane region" description="Helical" evidence="14">
    <location>
        <begin position="171"/>
        <end position="190"/>
    </location>
</feature>
<dbReference type="SUPFAM" id="SSF81296">
    <property type="entry name" value="E set domains"/>
    <property type="match status" value="1"/>
</dbReference>
<keyword evidence="8 12" id="KW-0406">Ion transport</keyword>
<feature type="transmembrane region" description="Helical" evidence="14">
    <location>
        <begin position="128"/>
        <end position="151"/>
    </location>
</feature>
<proteinExistence type="inferred from homology"/>
<comment type="catalytic activity">
    <reaction evidence="11">
        <text>K(+)(in) = K(+)(out)</text>
        <dbReference type="Rhea" id="RHEA:29463"/>
        <dbReference type="ChEBI" id="CHEBI:29103"/>
    </reaction>
</comment>
<evidence type="ECO:0000256" key="3">
    <source>
        <dbReference type="ARBA" id="ARBA00022538"/>
    </source>
</evidence>
<dbReference type="Proteomes" id="UP000639338">
    <property type="component" value="Unassembled WGS sequence"/>
</dbReference>
<evidence type="ECO:0000259" key="15">
    <source>
        <dbReference type="Pfam" id="PF01007"/>
    </source>
</evidence>
<dbReference type="FunFam" id="1.10.287.70:FF:000078">
    <property type="entry name" value="Putative Inward rectifier potassium channel"/>
    <property type="match status" value="1"/>
</dbReference>
<dbReference type="GO" id="GO:0005242">
    <property type="term" value="F:inward rectifier potassium channel activity"/>
    <property type="evidence" value="ECO:0007669"/>
    <property type="project" value="InterPro"/>
</dbReference>
<dbReference type="InterPro" id="IPR040445">
    <property type="entry name" value="Kir_TM"/>
</dbReference>
<keyword evidence="10 12" id="KW-0407">Ion channel</keyword>
<evidence type="ECO:0000256" key="4">
    <source>
        <dbReference type="ARBA" id="ARBA00022692"/>
    </source>
</evidence>
<feature type="transmembrane region" description="Helical" evidence="14">
    <location>
        <begin position="211"/>
        <end position="234"/>
    </location>
</feature>
<evidence type="ECO:0000259" key="16">
    <source>
        <dbReference type="Pfam" id="PF17655"/>
    </source>
</evidence>
<protein>
    <recommendedName>
        <fullName evidence="19">Inward rectifier potassium channel</fullName>
    </recommendedName>
</protein>
<dbReference type="SUPFAM" id="SSF81324">
    <property type="entry name" value="Voltage-gated potassium channels"/>
    <property type="match status" value="1"/>
</dbReference>
<dbReference type="EMBL" id="JACMRX010000005">
    <property type="protein sequence ID" value="KAF7989826.1"/>
    <property type="molecule type" value="Genomic_DNA"/>
</dbReference>
<dbReference type="GO" id="GO:1990573">
    <property type="term" value="P:potassium ion import across plasma membrane"/>
    <property type="evidence" value="ECO:0007669"/>
    <property type="project" value="TreeGrafter"/>
</dbReference>
<dbReference type="PRINTS" id="PR01320">
    <property type="entry name" value="KIRCHANNEL"/>
</dbReference>
<dbReference type="GO" id="GO:0005886">
    <property type="term" value="C:plasma membrane"/>
    <property type="evidence" value="ECO:0007669"/>
    <property type="project" value="TreeGrafter"/>
</dbReference>
<dbReference type="Pfam" id="PF17655">
    <property type="entry name" value="IRK_C"/>
    <property type="match status" value="1"/>
</dbReference>
<reference evidence="17 18" key="1">
    <citation type="submission" date="2020-08" db="EMBL/GenBank/DDBJ databases">
        <title>Aphidius gifuensis genome sequencing and assembly.</title>
        <authorList>
            <person name="Du Z."/>
        </authorList>
    </citation>
    <scope>NUCLEOTIDE SEQUENCE [LARGE SCALE GENOMIC DNA]</scope>
    <source>
        <strain evidence="17">YNYX2018</strain>
        <tissue evidence="17">Adults</tissue>
    </source>
</reference>
<keyword evidence="18" id="KW-1185">Reference proteome</keyword>
<dbReference type="Gene3D" id="2.60.40.1400">
    <property type="entry name" value="G protein-activated inward rectifier potassium channel 1"/>
    <property type="match status" value="1"/>
</dbReference>
<comment type="similarity">
    <text evidence="12">Belongs to the inward rectifier-type potassium channel (TC 1.A.2.1) family.</text>
</comment>
<dbReference type="GO" id="GO:0034702">
    <property type="term" value="C:monoatomic ion channel complex"/>
    <property type="evidence" value="ECO:0007669"/>
    <property type="project" value="UniProtKB-KW"/>
</dbReference>
<evidence type="ECO:0008006" key="19">
    <source>
        <dbReference type="Google" id="ProtNLM"/>
    </source>
</evidence>
<accession>A0A834XPM9</accession>
<feature type="domain" description="Inward rectifier potassium channel C-terminal" evidence="16">
    <location>
        <begin position="246"/>
        <end position="417"/>
    </location>
</feature>
<dbReference type="InterPro" id="IPR016449">
    <property type="entry name" value="K_chnl_inward-rec_Kir"/>
</dbReference>
<evidence type="ECO:0000313" key="18">
    <source>
        <dbReference type="Proteomes" id="UP000639338"/>
    </source>
</evidence>
<dbReference type="InterPro" id="IPR013518">
    <property type="entry name" value="K_chnl_inward-rec_Kir_cyto"/>
</dbReference>
<dbReference type="FunFam" id="2.60.40.1400:FF:000001">
    <property type="entry name" value="G protein-activated inward rectifier potassium channel 2"/>
    <property type="match status" value="1"/>
</dbReference>
<keyword evidence="4 12" id="KW-0812">Transmembrane</keyword>
<keyword evidence="5 12" id="KW-0851">Voltage-gated channel</keyword>
<evidence type="ECO:0000256" key="8">
    <source>
        <dbReference type="ARBA" id="ARBA00023065"/>
    </source>
</evidence>
<keyword evidence="7 14" id="KW-1133">Transmembrane helix</keyword>
<dbReference type="AlphaFoldDB" id="A0A834XPM9"/>
<evidence type="ECO:0000256" key="1">
    <source>
        <dbReference type="ARBA" id="ARBA00004141"/>
    </source>
</evidence>
<dbReference type="InterPro" id="IPR041647">
    <property type="entry name" value="IRK_C"/>
</dbReference>
<evidence type="ECO:0000256" key="14">
    <source>
        <dbReference type="SAM" id="Phobius"/>
    </source>
</evidence>
<keyword evidence="9 14" id="KW-0472">Membrane</keyword>
<dbReference type="OrthoDB" id="273257at2759"/>
<comment type="caution">
    <text evidence="17">The sequence shown here is derived from an EMBL/GenBank/DDBJ whole genome shotgun (WGS) entry which is preliminary data.</text>
</comment>
<evidence type="ECO:0000256" key="10">
    <source>
        <dbReference type="ARBA" id="ARBA00023303"/>
    </source>
</evidence>
<evidence type="ECO:0000256" key="5">
    <source>
        <dbReference type="ARBA" id="ARBA00022882"/>
    </source>
</evidence>
<feature type="domain" description="Potassium channel inwardly rectifying transmembrane" evidence="15">
    <location>
        <begin position="93"/>
        <end position="239"/>
    </location>
</feature>
<organism evidence="17 18">
    <name type="scientific">Aphidius gifuensis</name>
    <name type="common">Parasitoid wasp</name>
    <dbReference type="NCBI Taxonomy" id="684658"/>
    <lineage>
        <taxon>Eukaryota</taxon>
        <taxon>Metazoa</taxon>
        <taxon>Ecdysozoa</taxon>
        <taxon>Arthropoda</taxon>
        <taxon>Hexapoda</taxon>
        <taxon>Insecta</taxon>
        <taxon>Pterygota</taxon>
        <taxon>Neoptera</taxon>
        <taxon>Endopterygota</taxon>
        <taxon>Hymenoptera</taxon>
        <taxon>Apocrita</taxon>
        <taxon>Ichneumonoidea</taxon>
        <taxon>Braconidae</taxon>
        <taxon>Aphidiinae</taxon>
        <taxon>Aphidius</taxon>
    </lineage>
</organism>
<dbReference type="PANTHER" id="PTHR11767">
    <property type="entry name" value="INWARD RECTIFIER POTASSIUM CHANNEL"/>
    <property type="match status" value="1"/>
</dbReference>
<dbReference type="InterPro" id="IPR014756">
    <property type="entry name" value="Ig_E-set"/>
</dbReference>
<keyword evidence="6 12" id="KW-0630">Potassium</keyword>
<keyword evidence="2 12" id="KW-0813">Transport</keyword>
<dbReference type="GO" id="GO:0034765">
    <property type="term" value="P:regulation of monoatomic ion transmembrane transport"/>
    <property type="evidence" value="ECO:0007669"/>
    <property type="project" value="TreeGrafter"/>
</dbReference>
<evidence type="ECO:0000256" key="12">
    <source>
        <dbReference type="RuleBase" id="RU003822"/>
    </source>
</evidence>
<feature type="region of interest" description="Disordered" evidence="13">
    <location>
        <begin position="1"/>
        <end position="31"/>
    </location>
</feature>
<evidence type="ECO:0000256" key="2">
    <source>
        <dbReference type="ARBA" id="ARBA00022448"/>
    </source>
</evidence>
<dbReference type="Pfam" id="PF01007">
    <property type="entry name" value="IRK"/>
    <property type="match status" value="1"/>
</dbReference>
<dbReference type="PANTHER" id="PTHR11767:SF113">
    <property type="entry name" value="INWARDLY RECTIFYING POTASSIUM CHANNEL 2, ISOFORM D"/>
    <property type="match status" value="1"/>
</dbReference>
<evidence type="ECO:0000256" key="9">
    <source>
        <dbReference type="ARBA" id="ARBA00023136"/>
    </source>
</evidence>
<dbReference type="Gene3D" id="1.10.287.70">
    <property type="match status" value="1"/>
</dbReference>
<evidence type="ECO:0000256" key="11">
    <source>
        <dbReference type="ARBA" id="ARBA00034430"/>
    </source>
</evidence>
<name>A0A834XPM9_APHGI</name>
<evidence type="ECO:0000256" key="13">
    <source>
        <dbReference type="SAM" id="MobiDB-lite"/>
    </source>
</evidence>
<keyword evidence="3 12" id="KW-0633">Potassium transport</keyword>
<sequence>MEEPQKLFRLPGTIEEEEERELENQGQVDNQPRVETPLLAQKSSGNVSVPRNVTLVRVNTQSSSIGGGGVGRADSYRSRYRAGPVRKLRRRAVLKNGECNVLQSRISRRSVRFLQDIFTTLVDTQWRWTLLCFTLSFVLSWLGFAVIWWLIAFTHGDFELKHLPPVQAENNWTPCIYNLFSFTSCFLFSIETQHTIGYGSRSTSEECPEAIFFMCIQSIAGVMIQALMVGIVFAKMSRPKQRTQTLLFSRNAVICQRDSELCLIFRVADMRKSHIIGAIVRAQLIRTKSTKEGEILSQHQQELDVGTDGHNGSIFFIWPITIIHKINSDSPFYNMSAEDMLSERFEVVVILEGTIESTGQTTQARSSYLPQEILWGHRFEPMVSYSKERQGYEVDHSFFNSTIQVDTPLCSGRELAEFYRVQDELRHGNGFIIDDDGMSVGPYHDHHHYHQSNNHRPSGLTNSIVRAESLKSDNSLEEHAIGKLYRDSHYKISNPHLLSNNRDSNGQYRIVEIDPDAIQIIGDVELQNLPDSVNREILKNSREIVYEEDSHHDYIKEENFHNKIANSKRGYLRYPLIDEEKKSLSGSRRNLSSRNFTIIDDDKKSLNGSKRNLNGSKKYLLLPLEKQDIWNDCSKNNIYIGSKENLIFPRRNTGSKERLNLIKRGTNCTKPIKEHYDKRRYQQVNVDIENRKYINISDITKHHGATISSPSSDSTISPNDVIVTMNSESIVTPESGFADSQHSGSSPEYFRKELSLPGNSIIQRNRRSYEHAQLQDVNQIIQRNNSGCSSSDSDVPIKDDNNSVDIVQKKLLNNTKQTVSHTSV</sequence>
<evidence type="ECO:0000256" key="6">
    <source>
        <dbReference type="ARBA" id="ARBA00022958"/>
    </source>
</evidence>
<gene>
    <name evidence="17" type="ORF">HCN44_008500</name>
</gene>